<evidence type="ECO:0000256" key="8">
    <source>
        <dbReference type="SAM" id="Phobius"/>
    </source>
</evidence>
<accession>D5V419</accession>
<dbReference type="PROSITE" id="PS50113">
    <property type="entry name" value="PAC"/>
    <property type="match status" value="1"/>
</dbReference>
<feature type="domain" description="Histidine kinase" evidence="9">
    <location>
        <begin position="387"/>
        <end position="622"/>
    </location>
</feature>
<keyword evidence="6" id="KW-0067">ATP-binding</keyword>
<dbReference type="InterPro" id="IPR013656">
    <property type="entry name" value="PAS_4"/>
</dbReference>
<dbReference type="InterPro" id="IPR003594">
    <property type="entry name" value="HATPase_dom"/>
</dbReference>
<proteinExistence type="predicted"/>
<evidence type="ECO:0000256" key="1">
    <source>
        <dbReference type="ARBA" id="ARBA00000085"/>
    </source>
</evidence>
<dbReference type="KEGG" id="ant:Arnit_1188"/>
<evidence type="ECO:0000256" key="3">
    <source>
        <dbReference type="ARBA" id="ARBA00022679"/>
    </source>
</evidence>
<dbReference type="InterPro" id="IPR036097">
    <property type="entry name" value="HisK_dim/P_sf"/>
</dbReference>
<evidence type="ECO:0000256" key="7">
    <source>
        <dbReference type="ARBA" id="ARBA00023012"/>
    </source>
</evidence>
<comment type="catalytic activity">
    <reaction evidence="1">
        <text>ATP + protein L-histidine = ADP + protein N-phospho-L-histidine.</text>
        <dbReference type="EC" id="2.7.13.3"/>
    </reaction>
</comment>
<dbReference type="Proteomes" id="UP000000939">
    <property type="component" value="Chromosome"/>
</dbReference>
<dbReference type="InterPro" id="IPR036890">
    <property type="entry name" value="HATPase_C_sf"/>
</dbReference>
<dbReference type="InterPro" id="IPR000014">
    <property type="entry name" value="PAS"/>
</dbReference>
<dbReference type="HOGENOM" id="CLU_433909_0_0_7"/>
<dbReference type="EMBL" id="CP001999">
    <property type="protein sequence ID" value="ADG92847.1"/>
    <property type="molecule type" value="Genomic_DNA"/>
</dbReference>
<dbReference type="eggNOG" id="COG4191">
    <property type="taxonomic scope" value="Bacteria"/>
</dbReference>
<dbReference type="GO" id="GO:0000155">
    <property type="term" value="F:phosphorelay sensor kinase activity"/>
    <property type="evidence" value="ECO:0007669"/>
    <property type="project" value="InterPro"/>
</dbReference>
<evidence type="ECO:0000313" key="12">
    <source>
        <dbReference type="Proteomes" id="UP000000939"/>
    </source>
</evidence>
<feature type="transmembrane region" description="Helical" evidence="8">
    <location>
        <begin position="12"/>
        <end position="32"/>
    </location>
</feature>
<evidence type="ECO:0000313" key="11">
    <source>
        <dbReference type="EMBL" id="ADG92847.1"/>
    </source>
</evidence>
<dbReference type="Pfam" id="PF02518">
    <property type="entry name" value="HATPase_c"/>
    <property type="match status" value="1"/>
</dbReference>
<dbReference type="SMART" id="SM00387">
    <property type="entry name" value="HATPase_c"/>
    <property type="match status" value="1"/>
</dbReference>
<dbReference type="NCBIfam" id="TIGR00229">
    <property type="entry name" value="sensory_box"/>
    <property type="match status" value="1"/>
</dbReference>
<keyword evidence="8" id="KW-0472">Membrane</keyword>
<keyword evidence="8" id="KW-0812">Transmembrane</keyword>
<dbReference type="RefSeq" id="WP_013134992.1">
    <property type="nucleotide sequence ID" value="NC_014166.1"/>
</dbReference>
<dbReference type="STRING" id="572480.Arnit_1188"/>
<dbReference type="SUPFAM" id="SSF47384">
    <property type="entry name" value="Homodimeric domain of signal transducing histidine kinase"/>
    <property type="match status" value="1"/>
</dbReference>
<feature type="transmembrane region" description="Helical" evidence="8">
    <location>
        <begin position="191"/>
        <end position="211"/>
    </location>
</feature>
<keyword evidence="12" id="KW-1185">Reference proteome</keyword>
<dbReference type="InterPro" id="IPR035965">
    <property type="entry name" value="PAS-like_dom_sf"/>
</dbReference>
<evidence type="ECO:0000256" key="5">
    <source>
        <dbReference type="ARBA" id="ARBA00022777"/>
    </source>
</evidence>
<dbReference type="Gene3D" id="3.30.565.10">
    <property type="entry name" value="Histidine kinase-like ATPase, C-terminal domain"/>
    <property type="match status" value="1"/>
</dbReference>
<reference evidence="11 12" key="1">
    <citation type="journal article" date="2010" name="Stand. Genomic Sci.">
        <title>Complete genome sequence of Arcobacter nitrofigilis type strain (CI).</title>
        <authorList>
            <person name="Pati A."/>
            <person name="Gronow S."/>
            <person name="Lapidus A."/>
            <person name="Copeland A."/>
            <person name="Glavina Del Rio T."/>
            <person name="Nolan M."/>
            <person name="Lucas S."/>
            <person name="Tice H."/>
            <person name="Cheng J.F."/>
            <person name="Han C."/>
            <person name="Chertkov O."/>
            <person name="Bruce D."/>
            <person name="Tapia R."/>
            <person name="Goodwin L."/>
            <person name="Pitluck S."/>
            <person name="Liolios K."/>
            <person name="Ivanova N."/>
            <person name="Mavromatis K."/>
            <person name="Chen A."/>
            <person name="Palaniappan K."/>
            <person name="Land M."/>
            <person name="Hauser L."/>
            <person name="Chang Y.J."/>
            <person name="Jeffries C.D."/>
            <person name="Detter J.C."/>
            <person name="Rohde M."/>
            <person name="Goker M."/>
            <person name="Bristow J."/>
            <person name="Eisen J.A."/>
            <person name="Markowitz V."/>
            <person name="Hugenholtz P."/>
            <person name="Klenk H.P."/>
            <person name="Kyrpides N.C."/>
        </authorList>
    </citation>
    <scope>NUCLEOTIDE SEQUENCE [LARGE SCALE GENOMIC DNA]</scope>
    <source>
        <strain evidence="12">ATCC 33309 / DSM 7299 / CCUG 15893 / LMG 7604 / NCTC 12251 / CI</strain>
    </source>
</reference>
<name>D5V419_ARCNC</name>
<dbReference type="Gene3D" id="3.30.450.20">
    <property type="entry name" value="PAS domain"/>
    <property type="match status" value="1"/>
</dbReference>
<dbReference type="OrthoDB" id="5365412at2"/>
<evidence type="ECO:0000256" key="2">
    <source>
        <dbReference type="ARBA" id="ARBA00012438"/>
    </source>
</evidence>
<keyword evidence="3" id="KW-0808">Transferase</keyword>
<keyword evidence="8" id="KW-1133">Transmembrane helix</keyword>
<evidence type="ECO:0000256" key="6">
    <source>
        <dbReference type="ARBA" id="ARBA00022840"/>
    </source>
</evidence>
<feature type="domain" description="PAC" evidence="10">
    <location>
        <begin position="315"/>
        <end position="367"/>
    </location>
</feature>
<protein>
    <recommendedName>
        <fullName evidence="2">histidine kinase</fullName>
        <ecNumber evidence="2">2.7.13.3</ecNumber>
    </recommendedName>
</protein>
<dbReference type="Pfam" id="PF08448">
    <property type="entry name" value="PAS_4"/>
    <property type="match status" value="1"/>
</dbReference>
<dbReference type="CDD" id="cd00082">
    <property type="entry name" value="HisKA"/>
    <property type="match status" value="1"/>
</dbReference>
<dbReference type="GO" id="GO:0005524">
    <property type="term" value="F:ATP binding"/>
    <property type="evidence" value="ECO:0007669"/>
    <property type="project" value="UniProtKB-KW"/>
</dbReference>
<evidence type="ECO:0000256" key="4">
    <source>
        <dbReference type="ARBA" id="ARBA00022741"/>
    </source>
</evidence>
<dbReference type="AlphaFoldDB" id="D5V419"/>
<sequence>MSELKIRDISFYSFIVLIAGLLLTSTVLFISLNKIKLLNNQLSVISKAKNSFLEVKINSENLLITKDLSESIKLWTISIKNFDRDFKSLSPLQKKRFDNLWYVSKKEIKEIKEILNHKILEPQNLHQKSLLMLKGEMFALKDRSEMFLVIDSLTKKMEFLFQYERFILEEFKQIDHKDKTYISKQITFTTYYSILFIVFILFLTIIVIYFMNKKVLKIEHKLVMAQKSLSESILELKNSRILLQNIIDSVPAAVFWKDKNNVYLGANKCFLSDAGCERQEEILGKSDRDMPWAKSEASKYIADDESVMNSGIAKLQIEETQTNLEGKIIKVLTSKVPLKNTKDEIIGILGIYIDITEKEKIAEELFQKDKLLAQQSKMASMGEMIENIAHQWRQPLSFILTSATGIRLKSDYECLETEFLKESLLGIEKSVKHLNKTIDDFRNYFKPDKEAKYFDIELVVDNAFSLVESKLKNKLINVVKEIGEVKAFGFENEFIQVLLNIINNAIDELENLDSDEKLIFVKVKEIEICGEEVSIEVSKCRCVELKICDNAGGISKYIIDKVFDAHFTTKAEDKGTGIGLYMSSEMIKKHMKGSITVSNKVFTYNDKEYKGAEFTILIPAEDYILNNENE</sequence>
<evidence type="ECO:0000259" key="9">
    <source>
        <dbReference type="PROSITE" id="PS50109"/>
    </source>
</evidence>
<dbReference type="InterPro" id="IPR005467">
    <property type="entry name" value="His_kinase_dom"/>
</dbReference>
<dbReference type="SUPFAM" id="SSF55785">
    <property type="entry name" value="PYP-like sensor domain (PAS domain)"/>
    <property type="match status" value="1"/>
</dbReference>
<dbReference type="SUPFAM" id="SSF55874">
    <property type="entry name" value="ATPase domain of HSP90 chaperone/DNA topoisomerase II/histidine kinase"/>
    <property type="match status" value="1"/>
</dbReference>
<dbReference type="PROSITE" id="PS50109">
    <property type="entry name" value="HIS_KIN"/>
    <property type="match status" value="1"/>
</dbReference>
<keyword evidence="4" id="KW-0547">Nucleotide-binding</keyword>
<keyword evidence="7" id="KW-0902">Two-component regulatory system</keyword>
<dbReference type="SMART" id="SM00388">
    <property type="entry name" value="HisKA"/>
    <property type="match status" value="1"/>
</dbReference>
<evidence type="ECO:0000259" key="10">
    <source>
        <dbReference type="PROSITE" id="PS50113"/>
    </source>
</evidence>
<dbReference type="PANTHER" id="PTHR43065:SF46">
    <property type="entry name" value="C4-DICARBOXYLATE TRANSPORT SENSOR PROTEIN DCTB"/>
    <property type="match status" value="1"/>
</dbReference>
<organism evidence="11 12">
    <name type="scientific">Arcobacter nitrofigilis (strain ATCC 33309 / DSM 7299 / CCUG 15893 / LMG 7604 / NCTC 12251 / CI)</name>
    <name type="common">Campylobacter nitrofigilis</name>
    <dbReference type="NCBI Taxonomy" id="572480"/>
    <lineage>
        <taxon>Bacteria</taxon>
        <taxon>Pseudomonadati</taxon>
        <taxon>Campylobacterota</taxon>
        <taxon>Epsilonproteobacteria</taxon>
        <taxon>Campylobacterales</taxon>
        <taxon>Arcobacteraceae</taxon>
        <taxon>Arcobacter</taxon>
    </lineage>
</organism>
<gene>
    <name evidence="11" type="ordered locus">Arnit_1188</name>
</gene>
<dbReference type="PANTHER" id="PTHR43065">
    <property type="entry name" value="SENSOR HISTIDINE KINASE"/>
    <property type="match status" value="1"/>
</dbReference>
<dbReference type="InterPro" id="IPR000700">
    <property type="entry name" value="PAS-assoc_C"/>
</dbReference>
<dbReference type="EC" id="2.7.13.3" evidence="2"/>
<dbReference type="InterPro" id="IPR003661">
    <property type="entry name" value="HisK_dim/P_dom"/>
</dbReference>
<keyword evidence="5 11" id="KW-0418">Kinase</keyword>
<dbReference type="Gene3D" id="1.10.287.130">
    <property type="match status" value="1"/>
</dbReference>
<dbReference type="Pfam" id="PF00512">
    <property type="entry name" value="HisKA"/>
    <property type="match status" value="1"/>
</dbReference>